<dbReference type="InterPro" id="IPR013325">
    <property type="entry name" value="RNA_pol_sigma_r2"/>
</dbReference>
<feature type="domain" description="RNA polymerase sigma factor 70 region 4 type 2" evidence="7">
    <location>
        <begin position="111"/>
        <end position="161"/>
    </location>
</feature>
<evidence type="ECO:0000256" key="3">
    <source>
        <dbReference type="ARBA" id="ARBA00023082"/>
    </source>
</evidence>
<keyword evidence="9" id="KW-1185">Reference proteome</keyword>
<gene>
    <name evidence="8" type="ORF">ACFQBQ_11050</name>
</gene>
<dbReference type="PANTHER" id="PTHR43133">
    <property type="entry name" value="RNA POLYMERASE ECF-TYPE SIGMA FACTO"/>
    <property type="match status" value="1"/>
</dbReference>
<dbReference type="PANTHER" id="PTHR43133:SF8">
    <property type="entry name" value="RNA POLYMERASE SIGMA FACTOR HI_1459-RELATED"/>
    <property type="match status" value="1"/>
</dbReference>
<keyword evidence="2" id="KW-0805">Transcription regulation</keyword>
<dbReference type="SUPFAM" id="SSF88946">
    <property type="entry name" value="Sigma2 domain of RNA polymerase sigma factors"/>
    <property type="match status" value="1"/>
</dbReference>
<dbReference type="Gene3D" id="1.10.10.10">
    <property type="entry name" value="Winged helix-like DNA-binding domain superfamily/Winged helix DNA-binding domain"/>
    <property type="match status" value="1"/>
</dbReference>
<evidence type="ECO:0000259" key="7">
    <source>
        <dbReference type="Pfam" id="PF08281"/>
    </source>
</evidence>
<dbReference type="EMBL" id="JBHSWI010000001">
    <property type="protein sequence ID" value="MFC6646108.1"/>
    <property type="molecule type" value="Genomic_DNA"/>
</dbReference>
<dbReference type="Proteomes" id="UP001596391">
    <property type="component" value="Unassembled WGS sequence"/>
</dbReference>
<dbReference type="RefSeq" id="WP_390235133.1">
    <property type="nucleotide sequence ID" value="NZ_JBHSWI010000001.1"/>
</dbReference>
<dbReference type="NCBIfam" id="TIGR02937">
    <property type="entry name" value="sigma70-ECF"/>
    <property type="match status" value="1"/>
</dbReference>
<evidence type="ECO:0000256" key="5">
    <source>
        <dbReference type="ARBA" id="ARBA00023163"/>
    </source>
</evidence>
<name>A0ABW1ZB93_9BACT</name>
<evidence type="ECO:0000256" key="4">
    <source>
        <dbReference type="ARBA" id="ARBA00023125"/>
    </source>
</evidence>
<dbReference type="Pfam" id="PF04542">
    <property type="entry name" value="Sigma70_r2"/>
    <property type="match status" value="1"/>
</dbReference>
<dbReference type="Pfam" id="PF08281">
    <property type="entry name" value="Sigma70_r4_2"/>
    <property type="match status" value="1"/>
</dbReference>
<dbReference type="InterPro" id="IPR007627">
    <property type="entry name" value="RNA_pol_sigma70_r2"/>
</dbReference>
<dbReference type="InterPro" id="IPR014284">
    <property type="entry name" value="RNA_pol_sigma-70_dom"/>
</dbReference>
<feature type="domain" description="RNA polymerase sigma-70 region 2" evidence="6">
    <location>
        <begin position="12"/>
        <end position="79"/>
    </location>
</feature>
<comment type="caution">
    <text evidence="8">The sequence shown here is derived from an EMBL/GenBank/DDBJ whole genome shotgun (WGS) entry which is preliminary data.</text>
</comment>
<keyword evidence="5" id="KW-0804">Transcription</keyword>
<evidence type="ECO:0000259" key="6">
    <source>
        <dbReference type="Pfam" id="PF04542"/>
    </source>
</evidence>
<evidence type="ECO:0000256" key="2">
    <source>
        <dbReference type="ARBA" id="ARBA00023015"/>
    </source>
</evidence>
<accession>A0ABW1ZB93</accession>
<comment type="similarity">
    <text evidence="1">Belongs to the sigma-70 factor family. ECF subfamily.</text>
</comment>
<sequence length="179" mass="20839">MMALETAEFQRLIAEHQRMVFSIALRVAGEYGAAEEVAQDVFLELFRSAEKLEDEHHIRFWLRRVTVHRATDVLRKQRRQPEVDADEWMDEVHALPTSAEDEAVNASVAARLEELLRTLPEQMRVVVVLRYQEDMSPEEIARLLSQPLATVKSNLQRGLRLMRRKAEVTMKEYVRDGRA</sequence>
<organism evidence="8 9">
    <name type="scientific">Granulicella cerasi</name>
    <dbReference type="NCBI Taxonomy" id="741063"/>
    <lineage>
        <taxon>Bacteria</taxon>
        <taxon>Pseudomonadati</taxon>
        <taxon>Acidobacteriota</taxon>
        <taxon>Terriglobia</taxon>
        <taxon>Terriglobales</taxon>
        <taxon>Acidobacteriaceae</taxon>
        <taxon>Granulicella</taxon>
    </lineage>
</organism>
<evidence type="ECO:0000313" key="9">
    <source>
        <dbReference type="Proteomes" id="UP001596391"/>
    </source>
</evidence>
<dbReference type="CDD" id="cd06171">
    <property type="entry name" value="Sigma70_r4"/>
    <property type="match status" value="1"/>
</dbReference>
<protein>
    <submittedName>
        <fullName evidence="8">RNA polymerase sigma factor</fullName>
    </submittedName>
</protein>
<evidence type="ECO:0000313" key="8">
    <source>
        <dbReference type="EMBL" id="MFC6646108.1"/>
    </source>
</evidence>
<dbReference type="InterPro" id="IPR013324">
    <property type="entry name" value="RNA_pol_sigma_r3/r4-like"/>
</dbReference>
<keyword evidence="4" id="KW-0238">DNA-binding</keyword>
<dbReference type="InterPro" id="IPR013249">
    <property type="entry name" value="RNA_pol_sigma70_r4_t2"/>
</dbReference>
<proteinExistence type="inferred from homology"/>
<keyword evidence="3" id="KW-0731">Sigma factor</keyword>
<reference evidence="9" key="1">
    <citation type="journal article" date="2019" name="Int. J. Syst. Evol. Microbiol.">
        <title>The Global Catalogue of Microorganisms (GCM) 10K type strain sequencing project: providing services to taxonomists for standard genome sequencing and annotation.</title>
        <authorList>
            <consortium name="The Broad Institute Genomics Platform"/>
            <consortium name="The Broad Institute Genome Sequencing Center for Infectious Disease"/>
            <person name="Wu L."/>
            <person name="Ma J."/>
        </authorList>
    </citation>
    <scope>NUCLEOTIDE SEQUENCE [LARGE SCALE GENOMIC DNA]</scope>
    <source>
        <strain evidence="9">CGMCC 1.16026</strain>
    </source>
</reference>
<evidence type="ECO:0000256" key="1">
    <source>
        <dbReference type="ARBA" id="ARBA00010641"/>
    </source>
</evidence>
<dbReference type="InterPro" id="IPR036388">
    <property type="entry name" value="WH-like_DNA-bd_sf"/>
</dbReference>
<dbReference type="InterPro" id="IPR039425">
    <property type="entry name" value="RNA_pol_sigma-70-like"/>
</dbReference>
<dbReference type="Gene3D" id="1.10.1740.10">
    <property type="match status" value="1"/>
</dbReference>
<dbReference type="SUPFAM" id="SSF88659">
    <property type="entry name" value="Sigma3 and sigma4 domains of RNA polymerase sigma factors"/>
    <property type="match status" value="1"/>
</dbReference>